<reference evidence="1" key="1">
    <citation type="journal article" date="2020" name="Stud. Mycol.">
        <title>101 Dothideomycetes genomes: a test case for predicting lifestyles and emergence of pathogens.</title>
        <authorList>
            <person name="Haridas S."/>
            <person name="Albert R."/>
            <person name="Binder M."/>
            <person name="Bloem J."/>
            <person name="Labutti K."/>
            <person name="Salamov A."/>
            <person name="Andreopoulos B."/>
            <person name="Baker S."/>
            <person name="Barry K."/>
            <person name="Bills G."/>
            <person name="Bluhm B."/>
            <person name="Cannon C."/>
            <person name="Castanera R."/>
            <person name="Culley D."/>
            <person name="Daum C."/>
            <person name="Ezra D."/>
            <person name="Gonzalez J."/>
            <person name="Henrissat B."/>
            <person name="Kuo A."/>
            <person name="Liang C."/>
            <person name="Lipzen A."/>
            <person name="Lutzoni F."/>
            <person name="Magnuson J."/>
            <person name="Mondo S."/>
            <person name="Nolan M."/>
            <person name="Ohm R."/>
            <person name="Pangilinan J."/>
            <person name="Park H.-J."/>
            <person name="Ramirez L."/>
            <person name="Alfaro M."/>
            <person name="Sun H."/>
            <person name="Tritt A."/>
            <person name="Yoshinaga Y."/>
            <person name="Zwiers L.-H."/>
            <person name="Turgeon B."/>
            <person name="Goodwin S."/>
            <person name="Spatafora J."/>
            <person name="Crous P."/>
            <person name="Grigoriev I."/>
        </authorList>
    </citation>
    <scope>NUCLEOTIDE SEQUENCE</scope>
    <source>
        <strain evidence="1">CBS 525.71</strain>
    </source>
</reference>
<evidence type="ECO:0000313" key="1">
    <source>
        <dbReference type="EMBL" id="KAF2623896.1"/>
    </source>
</evidence>
<gene>
    <name evidence="1" type="ORF">BU25DRAFT_461683</name>
</gene>
<name>A0ACB6RPT6_9PLEO</name>
<dbReference type="EMBL" id="MU006734">
    <property type="protein sequence ID" value="KAF2623896.1"/>
    <property type="molecule type" value="Genomic_DNA"/>
</dbReference>
<evidence type="ECO:0000313" key="2">
    <source>
        <dbReference type="Proteomes" id="UP000799754"/>
    </source>
</evidence>
<proteinExistence type="predicted"/>
<protein>
    <submittedName>
        <fullName evidence="1">Uncharacterized protein</fullName>
    </submittedName>
</protein>
<dbReference type="Proteomes" id="UP000799754">
    <property type="component" value="Unassembled WGS sequence"/>
</dbReference>
<sequence length="125" mass="13780">MATSSRSASSDSLSPPPSSQEDDFGPYFPGQTLILKRHIPAPPCGRDYCDLDAPDSDVPDEVSKLEWCLAHPPRPGSTDLNNTRKITLKAPIRTGYECGAQILLTEDGLVAKIYDPLYYSFSRDY</sequence>
<accession>A0ACB6RPT6</accession>
<organism evidence="1 2">
    <name type="scientific">Macroventuria anomochaeta</name>
    <dbReference type="NCBI Taxonomy" id="301207"/>
    <lineage>
        <taxon>Eukaryota</taxon>
        <taxon>Fungi</taxon>
        <taxon>Dikarya</taxon>
        <taxon>Ascomycota</taxon>
        <taxon>Pezizomycotina</taxon>
        <taxon>Dothideomycetes</taxon>
        <taxon>Pleosporomycetidae</taxon>
        <taxon>Pleosporales</taxon>
        <taxon>Pleosporineae</taxon>
        <taxon>Didymellaceae</taxon>
        <taxon>Macroventuria</taxon>
    </lineage>
</organism>
<keyword evidence="2" id="KW-1185">Reference proteome</keyword>
<comment type="caution">
    <text evidence="1">The sequence shown here is derived from an EMBL/GenBank/DDBJ whole genome shotgun (WGS) entry which is preliminary data.</text>
</comment>